<reference evidence="1" key="1">
    <citation type="submission" date="2020-08" db="EMBL/GenBank/DDBJ databases">
        <title>Multicomponent nature underlies the extraordinary mechanical properties of spider dragline silk.</title>
        <authorList>
            <person name="Kono N."/>
            <person name="Nakamura H."/>
            <person name="Mori M."/>
            <person name="Yoshida Y."/>
            <person name="Ohtoshi R."/>
            <person name="Malay A.D."/>
            <person name="Moran D.A.P."/>
            <person name="Tomita M."/>
            <person name="Numata K."/>
            <person name="Arakawa K."/>
        </authorList>
    </citation>
    <scope>NUCLEOTIDE SEQUENCE</scope>
</reference>
<evidence type="ECO:0000313" key="2">
    <source>
        <dbReference type="Proteomes" id="UP000887013"/>
    </source>
</evidence>
<comment type="caution">
    <text evidence="1">The sequence shown here is derived from an EMBL/GenBank/DDBJ whole genome shotgun (WGS) entry which is preliminary data.</text>
</comment>
<dbReference type="AlphaFoldDB" id="A0A8X6TU67"/>
<proteinExistence type="predicted"/>
<name>A0A8X6TU67_NEPPI</name>
<dbReference type="EMBL" id="BMAW01064726">
    <property type="protein sequence ID" value="GFT46759.1"/>
    <property type="molecule type" value="Genomic_DNA"/>
</dbReference>
<organism evidence="1 2">
    <name type="scientific">Nephila pilipes</name>
    <name type="common">Giant wood spider</name>
    <name type="synonym">Nephila maculata</name>
    <dbReference type="NCBI Taxonomy" id="299642"/>
    <lineage>
        <taxon>Eukaryota</taxon>
        <taxon>Metazoa</taxon>
        <taxon>Ecdysozoa</taxon>
        <taxon>Arthropoda</taxon>
        <taxon>Chelicerata</taxon>
        <taxon>Arachnida</taxon>
        <taxon>Araneae</taxon>
        <taxon>Araneomorphae</taxon>
        <taxon>Entelegynae</taxon>
        <taxon>Araneoidea</taxon>
        <taxon>Nephilidae</taxon>
        <taxon>Nephila</taxon>
    </lineage>
</organism>
<gene>
    <name evidence="1" type="ORF">NPIL_594761</name>
</gene>
<accession>A0A8X6TU67</accession>
<evidence type="ECO:0000313" key="1">
    <source>
        <dbReference type="EMBL" id="GFT46759.1"/>
    </source>
</evidence>
<sequence>MFLLSDSQIVLHRLRGSSKIWQPFVANTVTQVQALTLPEYWGYCSGSDNSVYLTTRGESAGKILFDLCGSQNLLIVSSSSFVDLSRLATFIPGYLRHSLGGQRAPDFAS</sequence>
<dbReference type="OrthoDB" id="5987340at2759"/>
<dbReference type="Proteomes" id="UP000887013">
    <property type="component" value="Unassembled WGS sequence"/>
</dbReference>
<protein>
    <submittedName>
        <fullName evidence="1">Uncharacterized protein</fullName>
    </submittedName>
</protein>
<keyword evidence="2" id="KW-1185">Reference proteome</keyword>